<dbReference type="InterPro" id="IPR050472">
    <property type="entry name" value="Anth_synth/Amidotransfase"/>
</dbReference>
<dbReference type="AlphaFoldDB" id="F9DHZ7"/>
<feature type="domain" description="Glutamine amidotransferase" evidence="2">
    <location>
        <begin position="23"/>
        <end position="203"/>
    </location>
</feature>
<dbReference type="PRINTS" id="PR00096">
    <property type="entry name" value="GATASE"/>
</dbReference>
<dbReference type="Gene3D" id="3.40.50.880">
    <property type="match status" value="1"/>
</dbReference>
<proteinExistence type="predicted"/>
<dbReference type="CDD" id="cd01743">
    <property type="entry name" value="GATase1_Anthranilate_Synthase"/>
    <property type="match status" value="1"/>
</dbReference>
<dbReference type="PROSITE" id="PS51273">
    <property type="entry name" value="GATASE_TYPE_1"/>
    <property type="match status" value="1"/>
</dbReference>
<evidence type="ECO:0000256" key="1">
    <source>
        <dbReference type="ARBA" id="ARBA00022962"/>
    </source>
</evidence>
<evidence type="ECO:0000259" key="2">
    <source>
        <dbReference type="Pfam" id="PF00117"/>
    </source>
</evidence>
<dbReference type="PRINTS" id="PR00097">
    <property type="entry name" value="ANTSNTHASEII"/>
</dbReference>
<dbReference type="GO" id="GO:0005829">
    <property type="term" value="C:cytosol"/>
    <property type="evidence" value="ECO:0007669"/>
    <property type="project" value="TreeGrafter"/>
</dbReference>
<name>F9DHZ7_9BACT</name>
<dbReference type="HOGENOM" id="CLU_014340_1_2_10"/>
<comment type="caution">
    <text evidence="3">The sequence shown here is derived from an EMBL/GenBank/DDBJ whole genome shotgun (WGS) entry which is preliminary data.</text>
</comment>
<dbReference type="InterPro" id="IPR029062">
    <property type="entry name" value="Class_I_gatase-like"/>
</dbReference>
<dbReference type="GO" id="GO:0004049">
    <property type="term" value="F:anthranilate synthase activity"/>
    <property type="evidence" value="ECO:0007669"/>
    <property type="project" value="UniProtKB-EC"/>
</dbReference>
<dbReference type="Pfam" id="PF00117">
    <property type="entry name" value="GATase"/>
    <property type="match status" value="1"/>
</dbReference>
<gene>
    <name evidence="3" type="primary">trpG</name>
    <name evidence="3" type="ORF">HMPREF9144_1287</name>
</gene>
<evidence type="ECO:0000313" key="3">
    <source>
        <dbReference type="EMBL" id="EGQ18110.1"/>
    </source>
</evidence>
<protein>
    <submittedName>
        <fullName evidence="3">Anthranilate synthase component II</fullName>
        <ecNumber evidence="3">4.1.3.27</ecNumber>
    </submittedName>
</protein>
<dbReference type="Proteomes" id="UP000004123">
    <property type="component" value="Unassembled WGS sequence"/>
</dbReference>
<keyword evidence="3" id="KW-0456">Lyase</keyword>
<reference evidence="3 4" key="1">
    <citation type="submission" date="2011-04" db="EMBL/GenBank/DDBJ databases">
        <authorList>
            <person name="Muzny D."/>
            <person name="Qin X."/>
            <person name="Deng J."/>
            <person name="Jiang H."/>
            <person name="Liu Y."/>
            <person name="Qu J."/>
            <person name="Song X.-Z."/>
            <person name="Zhang L."/>
            <person name="Thornton R."/>
            <person name="Coyle M."/>
            <person name="Francisco L."/>
            <person name="Jackson L."/>
            <person name="Javaid M."/>
            <person name="Korchina V."/>
            <person name="Kovar C."/>
            <person name="Mata R."/>
            <person name="Mathew T."/>
            <person name="Ngo R."/>
            <person name="Nguyen L."/>
            <person name="Nguyen N."/>
            <person name="Okwuonu G."/>
            <person name="Ongeri F."/>
            <person name="Pham C."/>
            <person name="Simmons D."/>
            <person name="Wilczek-Boney K."/>
            <person name="Hale W."/>
            <person name="Jakkamsetti A."/>
            <person name="Pham P."/>
            <person name="Ruth R."/>
            <person name="San Lucas F."/>
            <person name="Warren J."/>
            <person name="Zhang J."/>
            <person name="Zhao Z."/>
            <person name="Zhou C."/>
            <person name="Zhu D."/>
            <person name="Lee S."/>
            <person name="Bess C."/>
            <person name="Blankenburg K."/>
            <person name="Forbes L."/>
            <person name="Fu Q."/>
            <person name="Gubbala S."/>
            <person name="Hirani K."/>
            <person name="Jayaseelan J.C."/>
            <person name="Lara F."/>
            <person name="Munidasa M."/>
            <person name="Palculict T."/>
            <person name="Patil S."/>
            <person name="Pu L.-L."/>
            <person name="Saada N."/>
            <person name="Tang L."/>
            <person name="Weissenberger G."/>
            <person name="Zhu Y."/>
            <person name="Hemphill L."/>
            <person name="Shang Y."/>
            <person name="Youmans B."/>
            <person name="Ayvaz T."/>
            <person name="Ross M."/>
            <person name="Santibanez J."/>
            <person name="Aqrawi P."/>
            <person name="Gross S."/>
            <person name="Joshi V."/>
            <person name="Fowler G."/>
            <person name="Nazareth L."/>
            <person name="Reid J."/>
            <person name="Worley K."/>
            <person name="Petrosino J."/>
            <person name="Highlander S."/>
            <person name="Gibbs R."/>
        </authorList>
    </citation>
    <scope>NUCLEOTIDE SEQUENCE [LARGE SCALE GENOMIC DNA]</scope>
    <source>
        <strain evidence="3 4">ATCC 700821</strain>
    </source>
</reference>
<dbReference type="InterPro" id="IPR006221">
    <property type="entry name" value="TrpG/PapA_dom"/>
</dbReference>
<dbReference type="SUPFAM" id="SSF52317">
    <property type="entry name" value="Class I glutamine amidotransferase-like"/>
    <property type="match status" value="1"/>
</dbReference>
<dbReference type="PRINTS" id="PR00099">
    <property type="entry name" value="CPSGATASE"/>
</dbReference>
<dbReference type="STRING" id="997353.HMPREF9144_1287"/>
<accession>F9DHZ7</accession>
<evidence type="ECO:0000313" key="4">
    <source>
        <dbReference type="Proteomes" id="UP000004123"/>
    </source>
</evidence>
<dbReference type="NCBIfam" id="TIGR00566">
    <property type="entry name" value="trpG_papA"/>
    <property type="match status" value="1"/>
</dbReference>
<dbReference type="EC" id="4.1.3.27" evidence="3"/>
<dbReference type="InterPro" id="IPR017926">
    <property type="entry name" value="GATASE"/>
</dbReference>
<dbReference type="PANTHER" id="PTHR43418">
    <property type="entry name" value="MULTIFUNCTIONAL TRYPTOPHAN BIOSYNTHESIS PROTEIN-RELATED"/>
    <property type="match status" value="1"/>
</dbReference>
<dbReference type="EMBL" id="AFPY01000066">
    <property type="protein sequence ID" value="EGQ18110.1"/>
    <property type="molecule type" value="Genomic_DNA"/>
</dbReference>
<organism evidence="3 4">
    <name type="scientific">Prevotella pallens ATCC 700821</name>
    <dbReference type="NCBI Taxonomy" id="997353"/>
    <lineage>
        <taxon>Bacteria</taxon>
        <taxon>Pseudomonadati</taxon>
        <taxon>Bacteroidota</taxon>
        <taxon>Bacteroidia</taxon>
        <taxon>Bacteroidales</taxon>
        <taxon>Prevotellaceae</taxon>
        <taxon>Prevotella</taxon>
    </lineage>
</organism>
<dbReference type="FunFam" id="3.40.50.880:FF:000003">
    <property type="entry name" value="Anthranilate synthase component II"/>
    <property type="match status" value="1"/>
</dbReference>
<dbReference type="eggNOG" id="COG0512">
    <property type="taxonomic scope" value="Bacteria"/>
</dbReference>
<dbReference type="GO" id="GO:0000162">
    <property type="term" value="P:L-tryptophan biosynthetic process"/>
    <property type="evidence" value="ECO:0007669"/>
    <property type="project" value="TreeGrafter"/>
</dbReference>
<keyword evidence="1" id="KW-0315">Glutamine amidotransferase</keyword>
<dbReference type="PANTHER" id="PTHR43418:SF4">
    <property type="entry name" value="MULTIFUNCTIONAL TRYPTOPHAN BIOSYNTHESIS PROTEIN"/>
    <property type="match status" value="1"/>
</dbReference>
<sequence length="205" mass="23316">MQYKLWQNKLEDSDTMKKMRCIIIDNYDSFTYNLVHLLRELGTDVIVKHNDDISLEEIDNYDRIVLSPGPGIPSEAGLMPDIIKHYAETKPILGVCLGHQAIAEIFGGKIEKLPEVFHGIETVIEVDNQSKLFKNLPTKLSVGRYHSWIVSNNSFPKELKVIAKTSDGIIMALQHRVYNVYGIQFHPESVLTPLGKDIVKNWLSI</sequence>